<dbReference type="SMART" id="SM00850">
    <property type="entry name" value="LytTR"/>
    <property type="match status" value="1"/>
</dbReference>
<sequence length="244" mass="28488">MKIAVVDDLVQERNEIISLVTDYFSVRFQQFDITPEFCEYESGEEFIDGFMPAEFDLVLLDIYMAELTGIETAEKLLLLDKNIKIIFFTTSTEHILDGYGVHALSYILKPVTKHMKAFYKALDYFVELLNLDKCGITIKTSSGDMFVLNKNIVYIESSVRNLFIHFASEVVQSSGKYSDYSKALREDHRFLECYRNLTVNMDYIVKPIENDFLLKTGEKIPISRRRKTEVIEQYTTYFINRRGF</sequence>
<evidence type="ECO:0000313" key="6">
    <source>
        <dbReference type="Proteomes" id="UP000243406"/>
    </source>
</evidence>
<gene>
    <name evidence="5" type="ORF">SAMN02745120_1879</name>
</gene>
<feature type="domain" description="Response regulatory" evidence="4">
    <location>
        <begin position="2"/>
        <end position="124"/>
    </location>
</feature>
<keyword evidence="6" id="KW-1185">Reference proteome</keyword>
<dbReference type="PANTHER" id="PTHR37299">
    <property type="entry name" value="TRANSCRIPTIONAL REGULATOR-RELATED"/>
    <property type="match status" value="1"/>
</dbReference>
<dbReference type="AlphaFoldDB" id="A0A1T5BUT0"/>
<name>A0A1T5BUT0_9FIRM</name>
<dbReference type="GO" id="GO:0003677">
    <property type="term" value="F:DNA binding"/>
    <property type="evidence" value="ECO:0007669"/>
    <property type="project" value="InterPro"/>
</dbReference>
<accession>A0A1T5BUT0</accession>
<comment type="function">
    <text evidence="2">May play the central regulatory role in sporulation. It may be an element of the effector pathway responsible for the activation of sporulation genes in response to nutritional stress. Spo0A may act in concert with spo0H (a sigma factor) to control the expression of some genes that are critical to the sporulation process.</text>
</comment>
<proteinExistence type="predicted"/>
<dbReference type="InterPro" id="IPR001789">
    <property type="entry name" value="Sig_transdc_resp-reg_receiver"/>
</dbReference>
<dbReference type="Pfam" id="PF00072">
    <property type="entry name" value="Response_reg"/>
    <property type="match status" value="1"/>
</dbReference>
<evidence type="ECO:0000256" key="1">
    <source>
        <dbReference type="ARBA" id="ARBA00018672"/>
    </source>
</evidence>
<dbReference type="InterPro" id="IPR007492">
    <property type="entry name" value="LytTR_DNA-bd_dom"/>
</dbReference>
<dbReference type="Proteomes" id="UP000243406">
    <property type="component" value="Unassembled WGS sequence"/>
</dbReference>
<dbReference type="OrthoDB" id="1756867at2"/>
<dbReference type="SMART" id="SM00448">
    <property type="entry name" value="REC"/>
    <property type="match status" value="1"/>
</dbReference>
<dbReference type="Gene3D" id="2.40.50.1020">
    <property type="entry name" value="LytTr DNA-binding domain"/>
    <property type="match status" value="1"/>
</dbReference>
<dbReference type="PANTHER" id="PTHR37299:SF1">
    <property type="entry name" value="STAGE 0 SPORULATION PROTEIN A HOMOLOG"/>
    <property type="match status" value="1"/>
</dbReference>
<dbReference type="GO" id="GO:0000156">
    <property type="term" value="F:phosphorelay response regulator activity"/>
    <property type="evidence" value="ECO:0007669"/>
    <property type="project" value="InterPro"/>
</dbReference>
<dbReference type="PROSITE" id="PS50110">
    <property type="entry name" value="RESPONSE_REGULATORY"/>
    <property type="match status" value="1"/>
</dbReference>
<dbReference type="Pfam" id="PF04397">
    <property type="entry name" value="LytTR"/>
    <property type="match status" value="1"/>
</dbReference>
<protein>
    <recommendedName>
        <fullName evidence="1">Stage 0 sporulation protein A homolog</fullName>
    </recommendedName>
</protein>
<dbReference type="RefSeq" id="WP_079589695.1">
    <property type="nucleotide sequence ID" value="NZ_FUYN01000003.1"/>
</dbReference>
<keyword evidence="3" id="KW-0597">Phosphoprotein</keyword>
<dbReference type="Gene3D" id="3.40.50.2300">
    <property type="match status" value="1"/>
</dbReference>
<dbReference type="InterPro" id="IPR011006">
    <property type="entry name" value="CheY-like_superfamily"/>
</dbReference>
<dbReference type="SUPFAM" id="SSF52172">
    <property type="entry name" value="CheY-like"/>
    <property type="match status" value="1"/>
</dbReference>
<evidence type="ECO:0000256" key="3">
    <source>
        <dbReference type="PROSITE-ProRule" id="PRU00169"/>
    </source>
</evidence>
<dbReference type="EMBL" id="FUYN01000003">
    <property type="protein sequence ID" value="SKB50884.1"/>
    <property type="molecule type" value="Genomic_DNA"/>
</dbReference>
<organism evidence="5 6">
    <name type="scientific">Acetoanaerobium noterae</name>
    <dbReference type="NCBI Taxonomy" id="745369"/>
    <lineage>
        <taxon>Bacteria</taxon>
        <taxon>Bacillati</taxon>
        <taxon>Bacillota</taxon>
        <taxon>Clostridia</taxon>
        <taxon>Peptostreptococcales</taxon>
        <taxon>Filifactoraceae</taxon>
        <taxon>Acetoanaerobium</taxon>
    </lineage>
</organism>
<dbReference type="InterPro" id="IPR046947">
    <property type="entry name" value="LytR-like"/>
</dbReference>
<evidence type="ECO:0000313" key="5">
    <source>
        <dbReference type="EMBL" id="SKB50884.1"/>
    </source>
</evidence>
<reference evidence="6" key="1">
    <citation type="submission" date="2017-02" db="EMBL/GenBank/DDBJ databases">
        <authorList>
            <person name="Varghese N."/>
            <person name="Submissions S."/>
        </authorList>
    </citation>
    <scope>NUCLEOTIDE SEQUENCE [LARGE SCALE GENOMIC DNA]</scope>
    <source>
        <strain evidence="6">ATCC 35199</strain>
    </source>
</reference>
<feature type="modified residue" description="4-aspartylphosphate" evidence="3">
    <location>
        <position position="61"/>
    </location>
</feature>
<evidence type="ECO:0000256" key="2">
    <source>
        <dbReference type="ARBA" id="ARBA00024867"/>
    </source>
</evidence>
<evidence type="ECO:0000259" key="4">
    <source>
        <dbReference type="PROSITE" id="PS50110"/>
    </source>
</evidence>